<protein>
    <recommendedName>
        <fullName evidence="4">Tetratricopeptide repeat protein</fullName>
    </recommendedName>
</protein>
<evidence type="ECO:0000313" key="3">
    <source>
        <dbReference type="Proteomes" id="UP000319619"/>
    </source>
</evidence>
<name>A0A532UYK1_UNCL8</name>
<evidence type="ECO:0000313" key="2">
    <source>
        <dbReference type="EMBL" id="TKJ40043.1"/>
    </source>
</evidence>
<dbReference type="Gene3D" id="1.25.40.10">
    <property type="entry name" value="Tetratricopeptide repeat domain"/>
    <property type="match status" value="2"/>
</dbReference>
<sequence length="595" mass="68543">MLKSKARKTNKQTNKQTQKRLIGIFWQLVKKLLVWIKKFLREIVIGVIICIISLYIVSPEFRNWINETIEKFLKPEIGTVEFDDYYFNAGLMHLARKSFHEQIEQGIVSTEIYLKFALAFQWTLIDDSTLWAAKKGIDKCDSAEAPIVWNMLNSIKKRVEDGFDAGLSQLQLLDTSLWVDDYLYNYLVGEYSVQCDDFITAEEYFQRSNDISLNDSKHDFLPAVKGMLKLYRKNGNFNAIISIAEECISRYVNEKQEEHITGGLYLEIAHAYIITNTVAEGILYMEKQHSISRNNYHVDHALAILYVQGGDFKKATEQLSSSAGESGRDIVKRDGYNRLVDILPYIGQFDLIKQYADTLKNLYFKNTAEKYPIARTFGRIGLMFLIIEKIQFDQFLNNHFEQAKIHIVNGENSTDNKVLKIQMWMFGPEPDNSKHFIDRDLSEQHPWIGYFVDVRSSTDSLNILEATKAVDSILKLESTHNDVKTAVLYWLAESQFRKRDYESAINSLEKLQSLTALNQSNASIGIPWRAIYYPISYALKGDCYLALSEFEEAEKAYSFLVDSLWKDADEDIIDLISAKDNLAISREKALSSPLN</sequence>
<evidence type="ECO:0008006" key="4">
    <source>
        <dbReference type="Google" id="ProtNLM"/>
    </source>
</evidence>
<accession>A0A532UYK1</accession>
<dbReference type="InterPro" id="IPR011990">
    <property type="entry name" value="TPR-like_helical_dom_sf"/>
</dbReference>
<dbReference type="EMBL" id="NJBN01000006">
    <property type="protein sequence ID" value="TKJ40043.1"/>
    <property type="molecule type" value="Genomic_DNA"/>
</dbReference>
<keyword evidence="1" id="KW-1133">Transmembrane helix</keyword>
<dbReference type="SUPFAM" id="SSF48452">
    <property type="entry name" value="TPR-like"/>
    <property type="match status" value="2"/>
</dbReference>
<reference evidence="2 3" key="1">
    <citation type="submission" date="2017-06" db="EMBL/GenBank/DDBJ databases">
        <title>Novel microbial phyla capable of carbon fixation and sulfur reduction in deep-sea sediments.</title>
        <authorList>
            <person name="Huang J."/>
            <person name="Baker B."/>
            <person name="Wang Y."/>
        </authorList>
    </citation>
    <scope>NUCLEOTIDE SEQUENCE [LARGE SCALE GENOMIC DNA]</scope>
    <source>
        <strain evidence="2">B3_LCP</strain>
    </source>
</reference>
<proteinExistence type="predicted"/>
<organism evidence="2 3">
    <name type="scientific">candidate division LCP-89 bacterium B3_LCP</name>
    <dbReference type="NCBI Taxonomy" id="2012998"/>
    <lineage>
        <taxon>Bacteria</taxon>
        <taxon>Pseudomonadati</taxon>
        <taxon>Bacteria division LCP-89</taxon>
    </lineage>
</organism>
<feature type="transmembrane region" description="Helical" evidence="1">
    <location>
        <begin position="39"/>
        <end position="57"/>
    </location>
</feature>
<comment type="caution">
    <text evidence="2">The sequence shown here is derived from an EMBL/GenBank/DDBJ whole genome shotgun (WGS) entry which is preliminary data.</text>
</comment>
<dbReference type="AlphaFoldDB" id="A0A532UYK1"/>
<gene>
    <name evidence="2" type="ORF">CEE37_09915</name>
</gene>
<keyword evidence="1" id="KW-0472">Membrane</keyword>
<evidence type="ECO:0000256" key="1">
    <source>
        <dbReference type="SAM" id="Phobius"/>
    </source>
</evidence>
<keyword evidence="1" id="KW-0812">Transmembrane</keyword>
<dbReference type="Proteomes" id="UP000319619">
    <property type="component" value="Unassembled WGS sequence"/>
</dbReference>